<accession>A0A7G9R861</accession>
<dbReference type="EMBL" id="CP060713">
    <property type="protein sequence ID" value="QNN51786.1"/>
    <property type="molecule type" value="Genomic_DNA"/>
</dbReference>
<protein>
    <submittedName>
        <fullName evidence="1">Uncharacterized protein</fullName>
    </submittedName>
</protein>
<gene>
    <name evidence="1" type="ORF">H9L09_14715</name>
</gene>
<dbReference type="RefSeq" id="WP_187577622.1">
    <property type="nucleotide sequence ID" value="NZ_CP060713.1"/>
</dbReference>
<dbReference type="Proteomes" id="UP000515947">
    <property type="component" value="Chromosome"/>
</dbReference>
<dbReference type="KEGG" id="nmes:H9L09_14715"/>
<sequence length="70" mass="7324">MDWMHVTAVAASIAVLLAGAAVFLVTTSALCLAVASMWMSPSRAERALRVVAELRGLVTALRGKPQDEAA</sequence>
<evidence type="ECO:0000313" key="2">
    <source>
        <dbReference type="Proteomes" id="UP000515947"/>
    </source>
</evidence>
<organism evidence="1 2">
    <name type="scientific">Nocardioides mesophilus</name>
    <dbReference type="NCBI Taxonomy" id="433659"/>
    <lineage>
        <taxon>Bacteria</taxon>
        <taxon>Bacillati</taxon>
        <taxon>Actinomycetota</taxon>
        <taxon>Actinomycetes</taxon>
        <taxon>Propionibacteriales</taxon>
        <taxon>Nocardioidaceae</taxon>
        <taxon>Nocardioides</taxon>
    </lineage>
</organism>
<evidence type="ECO:0000313" key="1">
    <source>
        <dbReference type="EMBL" id="QNN51786.1"/>
    </source>
</evidence>
<proteinExistence type="predicted"/>
<reference evidence="1 2" key="1">
    <citation type="submission" date="2020-08" db="EMBL/GenBank/DDBJ databases">
        <title>Genome sequence of Nocardioides mesophilus KACC 16243T.</title>
        <authorList>
            <person name="Hyun D.-W."/>
            <person name="Bae J.-W."/>
        </authorList>
    </citation>
    <scope>NUCLEOTIDE SEQUENCE [LARGE SCALE GENOMIC DNA]</scope>
    <source>
        <strain evidence="1 2">KACC 16243</strain>
    </source>
</reference>
<dbReference type="AlphaFoldDB" id="A0A7G9R861"/>
<name>A0A7G9R861_9ACTN</name>
<keyword evidence="2" id="KW-1185">Reference proteome</keyword>